<comment type="caution">
    <text evidence="1">The sequence shown here is derived from an EMBL/GenBank/DDBJ whole genome shotgun (WGS) entry which is preliminary data.</text>
</comment>
<dbReference type="RefSeq" id="WP_189981124.1">
    <property type="nucleotide sequence ID" value="NZ_BNBF01000006.1"/>
</dbReference>
<dbReference type="Proteomes" id="UP000619355">
    <property type="component" value="Unassembled WGS sequence"/>
</dbReference>
<reference evidence="2" key="1">
    <citation type="journal article" date="2019" name="Int. J. Syst. Evol. Microbiol.">
        <title>The Global Catalogue of Microorganisms (GCM) 10K type strain sequencing project: providing services to taxonomists for standard genome sequencing and annotation.</title>
        <authorList>
            <consortium name="The Broad Institute Genomics Platform"/>
            <consortium name="The Broad Institute Genome Sequencing Center for Infectious Disease"/>
            <person name="Wu L."/>
            <person name="Ma J."/>
        </authorList>
    </citation>
    <scope>NUCLEOTIDE SEQUENCE [LARGE SCALE GENOMIC DNA]</scope>
    <source>
        <strain evidence="2">JCM 4253</strain>
    </source>
</reference>
<accession>A0A919C3L1</accession>
<organism evidence="1 2">
    <name type="scientific">Streptomyces capoamus</name>
    <dbReference type="NCBI Taxonomy" id="68183"/>
    <lineage>
        <taxon>Bacteria</taxon>
        <taxon>Bacillati</taxon>
        <taxon>Actinomycetota</taxon>
        <taxon>Actinomycetes</taxon>
        <taxon>Kitasatosporales</taxon>
        <taxon>Streptomycetaceae</taxon>
        <taxon>Streptomyces</taxon>
    </lineage>
</organism>
<name>A0A919C3L1_9ACTN</name>
<dbReference type="AlphaFoldDB" id="A0A919C3L1"/>
<evidence type="ECO:0000313" key="1">
    <source>
        <dbReference type="EMBL" id="GHG46570.1"/>
    </source>
</evidence>
<proteinExistence type="predicted"/>
<sequence>MSSPTRRTVHLTRTEHALPLPASLLDVAELLDTVRAELNRADRPVADAELRVVEGELLAFYDVPRAAVVTR</sequence>
<evidence type="ECO:0000313" key="2">
    <source>
        <dbReference type="Proteomes" id="UP000619355"/>
    </source>
</evidence>
<keyword evidence="2" id="KW-1185">Reference proteome</keyword>
<protein>
    <submittedName>
        <fullName evidence="1">Uncharacterized protein</fullName>
    </submittedName>
</protein>
<gene>
    <name evidence="1" type="ORF">GCM10018980_25630</name>
</gene>
<dbReference type="EMBL" id="BNBF01000006">
    <property type="protein sequence ID" value="GHG46570.1"/>
    <property type="molecule type" value="Genomic_DNA"/>
</dbReference>